<dbReference type="CDD" id="cd04301">
    <property type="entry name" value="NAT_SF"/>
    <property type="match status" value="1"/>
</dbReference>
<dbReference type="PANTHER" id="PTHR13947:SF37">
    <property type="entry name" value="LD18367P"/>
    <property type="match status" value="1"/>
</dbReference>
<evidence type="ECO:0000313" key="3">
    <source>
        <dbReference type="EMBL" id="NUZ05366.1"/>
    </source>
</evidence>
<reference evidence="3 4" key="1">
    <citation type="submission" date="2020-06" db="EMBL/GenBank/DDBJ databases">
        <title>Schlegella sp. ID0723 isolated from air conditioner.</title>
        <authorList>
            <person name="Kim D.Y."/>
            <person name="Kim D.-U."/>
        </authorList>
    </citation>
    <scope>NUCLEOTIDE SEQUENCE [LARGE SCALE GENOMIC DNA]</scope>
    <source>
        <strain evidence="3 4">ID0723</strain>
    </source>
</reference>
<dbReference type="PANTHER" id="PTHR13947">
    <property type="entry name" value="GNAT FAMILY N-ACETYLTRANSFERASE"/>
    <property type="match status" value="1"/>
</dbReference>
<keyword evidence="4" id="KW-1185">Reference proteome</keyword>
<organism evidence="3 4">
    <name type="scientific">Piscinibacter koreensis</name>
    <dbReference type="NCBI Taxonomy" id="2742824"/>
    <lineage>
        <taxon>Bacteria</taxon>
        <taxon>Pseudomonadati</taxon>
        <taxon>Pseudomonadota</taxon>
        <taxon>Betaproteobacteria</taxon>
        <taxon>Burkholderiales</taxon>
        <taxon>Sphaerotilaceae</taxon>
        <taxon>Piscinibacter</taxon>
    </lineage>
</organism>
<dbReference type="Pfam" id="PF00583">
    <property type="entry name" value="Acetyltransf_1"/>
    <property type="match status" value="1"/>
</dbReference>
<protein>
    <submittedName>
        <fullName evidence="3">GNAT family N-acetyltransferase</fullName>
    </submittedName>
</protein>
<evidence type="ECO:0000256" key="1">
    <source>
        <dbReference type="ARBA" id="ARBA00022679"/>
    </source>
</evidence>
<dbReference type="InterPro" id="IPR016181">
    <property type="entry name" value="Acyl_CoA_acyltransferase"/>
</dbReference>
<dbReference type="AlphaFoldDB" id="A0A7Y6NLM7"/>
<feature type="domain" description="N-acetyltransferase" evidence="2">
    <location>
        <begin position="2"/>
        <end position="156"/>
    </location>
</feature>
<dbReference type="InterPro" id="IPR050769">
    <property type="entry name" value="NAT_camello-type"/>
</dbReference>
<evidence type="ECO:0000259" key="2">
    <source>
        <dbReference type="PROSITE" id="PS51186"/>
    </source>
</evidence>
<dbReference type="EMBL" id="JABWMJ010000002">
    <property type="protein sequence ID" value="NUZ05366.1"/>
    <property type="molecule type" value="Genomic_DNA"/>
</dbReference>
<gene>
    <name evidence="3" type="ORF">HQN59_06280</name>
</gene>
<keyword evidence="1 3" id="KW-0808">Transferase</keyword>
<dbReference type="Gene3D" id="3.40.630.30">
    <property type="match status" value="1"/>
</dbReference>
<accession>A0A7Y6NLM7</accession>
<proteinExistence type="predicted"/>
<dbReference type="GO" id="GO:0008080">
    <property type="term" value="F:N-acetyltransferase activity"/>
    <property type="evidence" value="ECO:0007669"/>
    <property type="project" value="InterPro"/>
</dbReference>
<sequence length="158" mass="17469">MDVHRGYLPGCIGAIVRLHASYYHRLVGFGVPFEAVVARELADFCERCDGARDGLWLALDGGEVQGSIAIDGRDFAGAHLRWFITGDAVRGSGLGSRLLTDALNFCDAGGHRRVHLWTFEGLDAARHLYEKHGFRLVHQQAGARWGSAVNEQHFERLV</sequence>
<dbReference type="Proteomes" id="UP000529637">
    <property type="component" value="Unassembled WGS sequence"/>
</dbReference>
<dbReference type="PROSITE" id="PS51186">
    <property type="entry name" value="GNAT"/>
    <property type="match status" value="1"/>
</dbReference>
<evidence type="ECO:0000313" key="4">
    <source>
        <dbReference type="Proteomes" id="UP000529637"/>
    </source>
</evidence>
<dbReference type="SUPFAM" id="SSF55729">
    <property type="entry name" value="Acyl-CoA N-acyltransferases (Nat)"/>
    <property type="match status" value="1"/>
</dbReference>
<dbReference type="InterPro" id="IPR000182">
    <property type="entry name" value="GNAT_dom"/>
</dbReference>
<name>A0A7Y6NLM7_9BURK</name>
<comment type="caution">
    <text evidence="3">The sequence shown here is derived from an EMBL/GenBank/DDBJ whole genome shotgun (WGS) entry which is preliminary data.</text>
</comment>